<protein>
    <submittedName>
        <fullName evidence="1">Uncharacterized protein</fullName>
    </submittedName>
</protein>
<comment type="caution">
    <text evidence="1">The sequence shown here is derived from an EMBL/GenBank/DDBJ whole genome shotgun (WGS) entry which is preliminary data.</text>
</comment>
<dbReference type="EMBL" id="JXTB01000463">
    <property type="protein sequence ID" value="PON39543.1"/>
    <property type="molecule type" value="Genomic_DNA"/>
</dbReference>
<gene>
    <name evidence="1" type="ORF">PanWU01x14_304340</name>
</gene>
<keyword evidence="2" id="KW-1185">Reference proteome</keyword>
<name>A0A2P5ASM1_PARAD</name>
<reference evidence="2" key="1">
    <citation type="submission" date="2016-06" db="EMBL/GenBank/DDBJ databases">
        <title>Parallel loss of symbiosis genes in relatives of nitrogen-fixing non-legume Parasponia.</title>
        <authorList>
            <person name="Van Velzen R."/>
            <person name="Holmer R."/>
            <person name="Bu F."/>
            <person name="Rutten L."/>
            <person name="Van Zeijl A."/>
            <person name="Liu W."/>
            <person name="Santuari L."/>
            <person name="Cao Q."/>
            <person name="Sharma T."/>
            <person name="Shen D."/>
            <person name="Roswanjaya Y."/>
            <person name="Wardhani T."/>
            <person name="Kalhor M.S."/>
            <person name="Jansen J."/>
            <person name="Van den Hoogen J."/>
            <person name="Gungor B."/>
            <person name="Hartog M."/>
            <person name="Hontelez J."/>
            <person name="Verver J."/>
            <person name="Yang W.-C."/>
            <person name="Schijlen E."/>
            <person name="Repin R."/>
            <person name="Schilthuizen M."/>
            <person name="Schranz E."/>
            <person name="Heidstra R."/>
            <person name="Miyata K."/>
            <person name="Fedorova E."/>
            <person name="Kohlen W."/>
            <person name="Bisseling T."/>
            <person name="Smit S."/>
            <person name="Geurts R."/>
        </authorList>
    </citation>
    <scope>NUCLEOTIDE SEQUENCE [LARGE SCALE GENOMIC DNA]</scope>
    <source>
        <strain evidence="2">cv. WU1-14</strain>
    </source>
</reference>
<dbReference type="Proteomes" id="UP000237105">
    <property type="component" value="Unassembled WGS sequence"/>
</dbReference>
<organism evidence="1 2">
    <name type="scientific">Parasponia andersonii</name>
    <name type="common">Sponia andersonii</name>
    <dbReference type="NCBI Taxonomy" id="3476"/>
    <lineage>
        <taxon>Eukaryota</taxon>
        <taxon>Viridiplantae</taxon>
        <taxon>Streptophyta</taxon>
        <taxon>Embryophyta</taxon>
        <taxon>Tracheophyta</taxon>
        <taxon>Spermatophyta</taxon>
        <taxon>Magnoliopsida</taxon>
        <taxon>eudicotyledons</taxon>
        <taxon>Gunneridae</taxon>
        <taxon>Pentapetalae</taxon>
        <taxon>rosids</taxon>
        <taxon>fabids</taxon>
        <taxon>Rosales</taxon>
        <taxon>Cannabaceae</taxon>
        <taxon>Parasponia</taxon>
    </lineage>
</organism>
<evidence type="ECO:0000313" key="1">
    <source>
        <dbReference type="EMBL" id="PON39543.1"/>
    </source>
</evidence>
<dbReference type="AlphaFoldDB" id="A0A2P5ASM1"/>
<proteinExistence type="predicted"/>
<accession>A0A2P5ASM1</accession>
<evidence type="ECO:0000313" key="2">
    <source>
        <dbReference type="Proteomes" id="UP000237105"/>
    </source>
</evidence>
<sequence>MLVLWESRRSSTARKNVRRRNCSATKNLPADLKNARTMGTHVACDDPRKCAKRKLLRNKNLPTDLKNARTMVLMSLVDDLRKRSKRKLLCNQKFVNRSQKRSYYRNHVAR</sequence>